<feature type="region of interest" description="Disordered" evidence="1">
    <location>
        <begin position="210"/>
        <end position="244"/>
    </location>
</feature>
<evidence type="ECO:0000259" key="2">
    <source>
        <dbReference type="PROSITE" id="PS50222"/>
    </source>
</evidence>
<dbReference type="CDD" id="cd04508">
    <property type="entry name" value="Tudor_SF"/>
    <property type="match status" value="12"/>
</dbReference>
<dbReference type="PROSITE" id="PS50222">
    <property type="entry name" value="EF_HAND_2"/>
    <property type="match status" value="1"/>
</dbReference>
<dbReference type="SMART" id="SM00333">
    <property type="entry name" value="TUDOR"/>
    <property type="match status" value="14"/>
</dbReference>
<feature type="compositionally biased region" description="Basic residues" evidence="1">
    <location>
        <begin position="1126"/>
        <end position="1137"/>
    </location>
</feature>
<dbReference type="PANTHER" id="PTHR34157">
    <property type="entry name" value="TUZIN"/>
    <property type="match status" value="1"/>
</dbReference>
<feature type="region of interest" description="Disordered" evidence="1">
    <location>
        <begin position="50"/>
        <end position="79"/>
    </location>
</feature>
<name>A0A8T1WVD8_9STRA</name>
<comment type="caution">
    <text evidence="3">The sequence shown here is derived from an EMBL/GenBank/DDBJ whole genome shotgun (WGS) entry which is preliminary data.</text>
</comment>
<feature type="domain" description="EF-hand" evidence="2">
    <location>
        <begin position="1212"/>
        <end position="1247"/>
    </location>
</feature>
<reference evidence="3" key="1">
    <citation type="submission" date="2021-02" db="EMBL/GenBank/DDBJ databases">
        <authorList>
            <person name="Palmer J.M."/>
        </authorList>
    </citation>
    <scope>NUCLEOTIDE SEQUENCE</scope>
    <source>
        <strain evidence="3">SCRP23</strain>
    </source>
</reference>
<feature type="region of interest" description="Disordered" evidence="1">
    <location>
        <begin position="1002"/>
        <end position="1041"/>
    </location>
</feature>
<proteinExistence type="predicted"/>
<protein>
    <recommendedName>
        <fullName evidence="2">EF-hand domain-containing protein</fullName>
    </recommendedName>
</protein>
<dbReference type="EMBL" id="JAGDFL010000100">
    <property type="protein sequence ID" value="KAG7397797.1"/>
    <property type="molecule type" value="Genomic_DNA"/>
</dbReference>
<feature type="compositionally biased region" description="Basic and acidic residues" evidence="1">
    <location>
        <begin position="1002"/>
        <end position="1018"/>
    </location>
</feature>
<dbReference type="GO" id="GO:0005509">
    <property type="term" value="F:calcium ion binding"/>
    <property type="evidence" value="ECO:0007669"/>
    <property type="project" value="InterPro"/>
</dbReference>
<feature type="compositionally biased region" description="Basic and acidic residues" evidence="1">
    <location>
        <begin position="235"/>
        <end position="244"/>
    </location>
</feature>
<dbReference type="Proteomes" id="UP000693981">
    <property type="component" value="Unassembled WGS sequence"/>
</dbReference>
<feature type="region of interest" description="Disordered" evidence="1">
    <location>
        <begin position="1080"/>
        <end position="1149"/>
    </location>
</feature>
<dbReference type="InterPro" id="IPR014002">
    <property type="entry name" value="Agenet_dom_plant"/>
</dbReference>
<evidence type="ECO:0000313" key="4">
    <source>
        <dbReference type="Proteomes" id="UP000693981"/>
    </source>
</evidence>
<feature type="compositionally biased region" description="Acidic residues" evidence="1">
    <location>
        <begin position="365"/>
        <end position="376"/>
    </location>
</feature>
<dbReference type="PANTHER" id="PTHR34157:SF2">
    <property type="entry name" value="TUZIN"/>
    <property type="match status" value="1"/>
</dbReference>
<sequence length="1396" mass="155366">MVLKTGMLVGIVGTGDMGVLIQIRASSNTCVIKLNNGTLKKNIPLEDVEEARDMSDTKEKKSPIRLGEGDNSPTKSPGKLAALSVDHRRSTDNLSTLNSLNVGDSVRARCNGGSRWFPGEILRVNRDGTFDVEYTDGDIERKMAAADVEAASKSPVGATSSRKRGFAVGDKIKARYKNGTKLFGGEISRVRSDGTYDIKYDDGDVETRVAEASIEESSRRKNESDDEIPARRKSKSDGFRVDQSVKARYKGGKKMFAGKIKRVHSDGTYDIRYDDGDEEKRVKAENIEASGDLNVDDNDLGKVKGASSRTRTLTVGKKVKARYKKGRRLFPGKISRVRSDGTYDIDYDDGEIEFRVEASQIEVSDNDDEDMFADSDDDKKHKPSAPAKKCSWEVGDRVKAFYGKGKRLLPGRIVKVHINGTYDIRYQDGDSETRVDASLIREEDSDIQQSTKTKGSPVSASNISTKRKLRVGDAVKAKYRGGAKLFPGKITRERLDGTFDIRYEDGDSEERVKAEFIQPAYGSDDEADLKTSKKKKISFEVDDIVKAPFQRGSKLFRGKISRARSDGTYDVVFDDGDRDTHVPGDLIQAEEQPGTRDTITKNRALKVGDVVKARYKKGKKVFPGKVTRVRSDGTYDIEYDDGDVEMRVDAEMIEFSESMKREDDDNDRSTSKKVLKVGDKVRARYNKGSKMLRGVITATHRDGTYDVRYDDGDKEKYVEAKNIELAEEQDEHLPSKKSPEKIKVGDLVEANYKNGVKMFAGKISRMHSDGTYDIAFNDGDVDRRVPRSRIKLQDAKADQHKSSPKAKRGFSVGDTVKAKYKNGTKFFTGKISRVRSDGTFDIEYDDGDKEAHVDAARIVAVESDSPRRDRDATKKFEVGDVVKARYKKGSKLFAGKISRVRSDGTFDIKYDDGDVETHVESTLIESEHIASSKSRDSGDEKKKLGFAEGDTVKARYKGGVKMYPGKILKARLDGTFDIQFDDGDVELRVKSNAIEAIVDSKPTKSKGEAKAGVDKDDIFGDSDSDGKGPSGSNQKPIKVGDAVDANFKQKGKFHRGKVVRVHSDSTFDIEYDVGASEKRVRSADIKRINEKQESGDDSDVEKRDTAKKQIKGSPRVQSSDSDKEVKKKKKSAKKAKTHSSSESSASDRVKLMPLKKGLFEEGVLKKKPRLVLLRSATDSSSSGSSSASSGSESEESSNSCVDKVLKRLFDSGTLQSYRRMFKKKDTKGAGKISKNKIIGIVEELMAASKPANGTGHSASLEDDQNTISHILKEWFGTHDDLRTHRNFEFKTLMLAFAYAKSRVGKLRIEQSVATVLEGRFATYHENRRQLELWQQKLGFRLFETLQRHFHQHALPNMIPSRIRASALALIFEDVSRDAMVISSDACQLVEHKCNWI</sequence>
<organism evidence="3 4">
    <name type="scientific">Phytophthora boehmeriae</name>
    <dbReference type="NCBI Taxonomy" id="109152"/>
    <lineage>
        <taxon>Eukaryota</taxon>
        <taxon>Sar</taxon>
        <taxon>Stramenopiles</taxon>
        <taxon>Oomycota</taxon>
        <taxon>Peronosporomycetes</taxon>
        <taxon>Peronosporales</taxon>
        <taxon>Peronosporaceae</taxon>
        <taxon>Phytophthora</taxon>
    </lineage>
</organism>
<dbReference type="InterPro" id="IPR002999">
    <property type="entry name" value="Tudor"/>
</dbReference>
<dbReference type="SMART" id="SM00743">
    <property type="entry name" value="Agenet"/>
    <property type="match status" value="5"/>
</dbReference>
<feature type="compositionally biased region" description="Basic and acidic residues" evidence="1">
    <location>
        <begin position="1080"/>
        <end position="1107"/>
    </location>
</feature>
<evidence type="ECO:0000313" key="3">
    <source>
        <dbReference type="EMBL" id="KAG7397797.1"/>
    </source>
</evidence>
<gene>
    <name evidence="3" type="ORF">PHYBOEH_000178</name>
</gene>
<feature type="region of interest" description="Disordered" evidence="1">
    <location>
        <begin position="365"/>
        <end position="387"/>
    </location>
</feature>
<feature type="compositionally biased region" description="Basic and acidic residues" evidence="1">
    <location>
        <begin position="51"/>
        <end position="62"/>
    </location>
</feature>
<feature type="compositionally biased region" description="Polar residues" evidence="1">
    <location>
        <begin position="447"/>
        <end position="463"/>
    </location>
</feature>
<evidence type="ECO:0000256" key="1">
    <source>
        <dbReference type="SAM" id="MobiDB-lite"/>
    </source>
</evidence>
<accession>A0A8T1WVD8</accession>
<dbReference type="InterPro" id="IPR002048">
    <property type="entry name" value="EF_hand_dom"/>
</dbReference>
<keyword evidence="4" id="KW-1185">Reference proteome</keyword>
<feature type="region of interest" description="Disordered" evidence="1">
    <location>
        <begin position="444"/>
        <end position="463"/>
    </location>
</feature>
<feature type="region of interest" description="Disordered" evidence="1">
    <location>
        <begin position="1175"/>
        <end position="1198"/>
    </location>
</feature>
<dbReference type="OrthoDB" id="414540at2759"/>